<dbReference type="GO" id="GO:0007021">
    <property type="term" value="P:tubulin complex assembly"/>
    <property type="evidence" value="ECO:0000318"/>
    <property type="project" value="GO_Central"/>
</dbReference>
<keyword evidence="6" id="KW-0206">Cytoskeleton</keyword>
<keyword evidence="4 6" id="KW-0143">Chaperone</keyword>
<reference evidence="7" key="2">
    <citation type="submission" date="2022-06" db="UniProtKB">
        <authorList>
            <consortium name="EnsemblMetazoa"/>
        </authorList>
    </citation>
    <scope>IDENTIFICATION</scope>
    <source>
        <strain evidence="7">PS312</strain>
    </source>
</reference>
<dbReference type="SUPFAM" id="SSF46988">
    <property type="entry name" value="Tubulin chaperone cofactor A"/>
    <property type="match status" value="1"/>
</dbReference>
<accession>A0A8R1UFS6</accession>
<dbReference type="GO" id="GO:0015630">
    <property type="term" value="C:microtubule cytoskeleton"/>
    <property type="evidence" value="ECO:0000318"/>
    <property type="project" value="GO_Central"/>
</dbReference>
<evidence type="ECO:0000256" key="1">
    <source>
        <dbReference type="ARBA" id="ARBA00003046"/>
    </source>
</evidence>
<dbReference type="Gene3D" id="1.20.58.90">
    <property type="match status" value="1"/>
</dbReference>
<dbReference type="OrthoDB" id="296187at2759"/>
<dbReference type="AlphaFoldDB" id="A0A2A6BUV1"/>
<dbReference type="EnsemblMetazoa" id="PPA26164.1">
    <property type="protein sequence ID" value="PPA26164.1"/>
    <property type="gene ID" value="WBGene00115718"/>
</dbReference>
<organism evidence="7 8">
    <name type="scientific">Pristionchus pacificus</name>
    <name type="common">Parasitic nematode worm</name>
    <dbReference type="NCBI Taxonomy" id="54126"/>
    <lineage>
        <taxon>Eukaryota</taxon>
        <taxon>Metazoa</taxon>
        <taxon>Ecdysozoa</taxon>
        <taxon>Nematoda</taxon>
        <taxon>Chromadorea</taxon>
        <taxon>Rhabditida</taxon>
        <taxon>Rhabditina</taxon>
        <taxon>Diplogasteromorpha</taxon>
        <taxon>Diplogasteroidea</taxon>
        <taxon>Neodiplogasteridae</taxon>
        <taxon>Pristionchus</taxon>
    </lineage>
</organism>
<evidence type="ECO:0000256" key="3">
    <source>
        <dbReference type="ARBA" id="ARBA00015002"/>
    </source>
</evidence>
<dbReference type="GO" id="GO:0048487">
    <property type="term" value="F:beta-tubulin binding"/>
    <property type="evidence" value="ECO:0007669"/>
    <property type="project" value="InterPro"/>
</dbReference>
<comment type="function">
    <text evidence="1">Tubulin-folding protein; involved in the early step of the tubulin folding pathway.</text>
</comment>
<reference evidence="8" key="1">
    <citation type="journal article" date="2008" name="Nat. Genet.">
        <title>The Pristionchus pacificus genome provides a unique perspective on nematode lifestyle and parasitism.</title>
        <authorList>
            <person name="Dieterich C."/>
            <person name="Clifton S.W."/>
            <person name="Schuster L.N."/>
            <person name="Chinwalla A."/>
            <person name="Delehaunty K."/>
            <person name="Dinkelacker I."/>
            <person name="Fulton L."/>
            <person name="Fulton R."/>
            <person name="Godfrey J."/>
            <person name="Minx P."/>
            <person name="Mitreva M."/>
            <person name="Roeseler W."/>
            <person name="Tian H."/>
            <person name="Witte H."/>
            <person name="Yang S.P."/>
            <person name="Wilson R.K."/>
            <person name="Sommer R.J."/>
        </authorList>
    </citation>
    <scope>NUCLEOTIDE SEQUENCE [LARGE SCALE GENOMIC DNA]</scope>
    <source>
        <strain evidence="8">PS312</strain>
    </source>
</reference>
<evidence type="ECO:0000313" key="8">
    <source>
        <dbReference type="Proteomes" id="UP000005239"/>
    </source>
</evidence>
<keyword evidence="8" id="KW-1185">Reference proteome</keyword>
<dbReference type="PANTHER" id="PTHR21500:SF0">
    <property type="entry name" value="TUBULIN-SPECIFIC CHAPERONE A"/>
    <property type="match status" value="1"/>
</dbReference>
<protein>
    <recommendedName>
        <fullName evidence="3 6">Tubulin-specific chaperone A</fullName>
    </recommendedName>
</protein>
<name>A0A2A6BUV1_PRIPA</name>
<comment type="subcellular location">
    <subcellularLocation>
        <location evidence="6">Cytoplasm</location>
        <location evidence="6">Cytoskeleton</location>
    </subcellularLocation>
</comment>
<evidence type="ECO:0000256" key="2">
    <source>
        <dbReference type="ARBA" id="ARBA00006806"/>
    </source>
</evidence>
<comment type="similarity">
    <text evidence="2 6">Belongs to the TBCA family.</text>
</comment>
<comment type="subunit">
    <text evidence="5 6">Supercomplex made of cofactors A to E. Cofactors A and D function by capturing and stabilizing tubulin in a quasi-native conformation. Cofactor E binds to the cofactor D-tubulin complex; interaction with cofactor C then causes the release of tubulin polypeptides that are committed to the native state.</text>
</comment>
<evidence type="ECO:0000256" key="4">
    <source>
        <dbReference type="ARBA" id="ARBA00023186"/>
    </source>
</evidence>
<dbReference type="Pfam" id="PF02970">
    <property type="entry name" value="TBCA"/>
    <property type="match status" value="1"/>
</dbReference>
<keyword evidence="6" id="KW-0963">Cytoplasm</keyword>
<dbReference type="Proteomes" id="UP000005239">
    <property type="component" value="Unassembled WGS sequence"/>
</dbReference>
<keyword evidence="6" id="KW-0493">Microtubule</keyword>
<proteinExistence type="inferred from homology"/>
<evidence type="ECO:0000256" key="5">
    <source>
        <dbReference type="ARBA" id="ARBA00026055"/>
    </source>
</evidence>
<gene>
    <name evidence="7" type="primary">WBGene00115718</name>
</gene>
<dbReference type="GO" id="GO:0007023">
    <property type="term" value="P:post-chaperonin tubulin folding pathway"/>
    <property type="evidence" value="ECO:0007669"/>
    <property type="project" value="UniProtKB-UniRule"/>
</dbReference>
<evidence type="ECO:0000313" key="7">
    <source>
        <dbReference type="EnsemblMetazoa" id="PPA26164.1"/>
    </source>
</evidence>
<accession>A0A2A6BUV1</accession>
<sequence length="115" mass="12728">MPETPEEKKFRIQQGVVKRLAKEHKSYIDETNKGVAEIAAMRATEGHDEYVLKKMVERNEESRAMIGDACRRLSVACADLATAMEALGKGEDDEGVKAAKELLESSRIQVECGAM</sequence>
<dbReference type="PANTHER" id="PTHR21500">
    <property type="entry name" value="TUBULIN-SPECIFIC CHAPERONE A"/>
    <property type="match status" value="1"/>
</dbReference>
<dbReference type="GO" id="GO:0015631">
    <property type="term" value="F:tubulin binding"/>
    <property type="evidence" value="ECO:0000318"/>
    <property type="project" value="GO_Central"/>
</dbReference>
<evidence type="ECO:0000256" key="6">
    <source>
        <dbReference type="RuleBase" id="RU364030"/>
    </source>
</evidence>
<dbReference type="InterPro" id="IPR036126">
    <property type="entry name" value="TBCA_sf"/>
</dbReference>
<dbReference type="GO" id="GO:0005874">
    <property type="term" value="C:microtubule"/>
    <property type="evidence" value="ECO:0007669"/>
    <property type="project" value="UniProtKB-KW"/>
</dbReference>
<dbReference type="GO" id="GO:0006457">
    <property type="term" value="P:protein folding"/>
    <property type="evidence" value="ECO:0000318"/>
    <property type="project" value="GO_Central"/>
</dbReference>
<dbReference type="InterPro" id="IPR004226">
    <property type="entry name" value="TBCA"/>
</dbReference>